<evidence type="ECO:0000256" key="4">
    <source>
        <dbReference type="ARBA" id="ARBA00023163"/>
    </source>
</evidence>
<dbReference type="PROSITE" id="PS51754">
    <property type="entry name" value="OVATE"/>
    <property type="match status" value="1"/>
</dbReference>
<sequence>VEKASVNPYRDFRESMVEMILKKDLFHYRDLEELLRTYLMLNNEKFHDLIIRVFTDLWHQLYS</sequence>
<evidence type="ECO:0000256" key="2">
    <source>
        <dbReference type="ARBA" id="ARBA00022491"/>
    </source>
</evidence>
<dbReference type="InParanoid" id="D8RHL4"/>
<dbReference type="InterPro" id="IPR006458">
    <property type="entry name" value="Ovate_C"/>
</dbReference>
<dbReference type="KEGG" id="smo:SELMODRAFT_69626"/>
<organism evidence="9">
    <name type="scientific">Selaginella moellendorffii</name>
    <name type="common">Spikemoss</name>
    <dbReference type="NCBI Taxonomy" id="88036"/>
    <lineage>
        <taxon>Eukaryota</taxon>
        <taxon>Viridiplantae</taxon>
        <taxon>Streptophyta</taxon>
        <taxon>Embryophyta</taxon>
        <taxon>Tracheophyta</taxon>
        <taxon>Lycopodiopsida</taxon>
        <taxon>Selaginellales</taxon>
        <taxon>Selaginellaceae</taxon>
        <taxon>Selaginella</taxon>
    </lineage>
</organism>
<keyword evidence="9" id="KW-1185">Reference proteome</keyword>
<protein>
    <recommendedName>
        <fullName evidence="6">Transcription repressor</fullName>
    </recommendedName>
    <alternativeName>
        <fullName evidence="6">Ovate family protein</fullName>
    </alternativeName>
</protein>
<keyword evidence="5 6" id="KW-0539">Nucleus</keyword>
<dbReference type="Gramene" id="EFJ28548">
    <property type="protein sequence ID" value="EFJ28548"/>
    <property type="gene ID" value="SELMODRAFT_69626"/>
</dbReference>
<evidence type="ECO:0000256" key="3">
    <source>
        <dbReference type="ARBA" id="ARBA00023015"/>
    </source>
</evidence>
<evidence type="ECO:0000313" key="9">
    <source>
        <dbReference type="Proteomes" id="UP000001514"/>
    </source>
</evidence>
<dbReference type="eggNOG" id="ENOG502RTS2">
    <property type="taxonomic scope" value="Eukaryota"/>
</dbReference>
<dbReference type="PANTHER" id="PTHR33057:SF82">
    <property type="entry name" value="TRANSCRIPTION REPRESSOR OFP5"/>
    <property type="match status" value="1"/>
</dbReference>
<dbReference type="NCBIfam" id="TIGR01568">
    <property type="entry name" value="A_thal_3678"/>
    <property type="match status" value="1"/>
</dbReference>
<evidence type="ECO:0000259" key="7">
    <source>
        <dbReference type="PROSITE" id="PS51754"/>
    </source>
</evidence>
<dbReference type="HOGENOM" id="CLU_178194_0_0_1"/>
<evidence type="ECO:0000313" key="8">
    <source>
        <dbReference type="EMBL" id="EFJ28548.1"/>
    </source>
</evidence>
<dbReference type="InterPro" id="IPR038933">
    <property type="entry name" value="Ovate"/>
</dbReference>
<proteinExistence type="predicted"/>
<dbReference type="GO" id="GO:0045892">
    <property type="term" value="P:negative regulation of DNA-templated transcription"/>
    <property type="evidence" value="ECO:0007669"/>
    <property type="project" value="UniProtKB-UniRule"/>
</dbReference>
<keyword evidence="2 6" id="KW-0678">Repressor</keyword>
<keyword evidence="4 6" id="KW-0804">Transcription</keyword>
<dbReference type="Proteomes" id="UP000001514">
    <property type="component" value="Unassembled WGS sequence"/>
</dbReference>
<dbReference type="OMA" id="INPFQDY"/>
<dbReference type="Pfam" id="PF04844">
    <property type="entry name" value="Ovate"/>
    <property type="match status" value="1"/>
</dbReference>
<gene>
    <name evidence="8" type="ORF">SELMODRAFT_69626</name>
</gene>
<comment type="function">
    <text evidence="6">Transcriptional repressor that regulates multiple aspects of plant growth and development.</text>
</comment>
<feature type="domain" description="OVATE" evidence="7">
    <location>
        <begin position="1"/>
        <end position="60"/>
    </location>
</feature>
<dbReference type="STRING" id="88036.D8RHL4"/>
<evidence type="ECO:0000256" key="6">
    <source>
        <dbReference type="RuleBase" id="RU367028"/>
    </source>
</evidence>
<feature type="non-terminal residue" evidence="8">
    <location>
        <position position="63"/>
    </location>
</feature>
<dbReference type="PANTHER" id="PTHR33057">
    <property type="entry name" value="TRANSCRIPTION REPRESSOR OFP7-RELATED"/>
    <property type="match status" value="1"/>
</dbReference>
<evidence type="ECO:0000256" key="1">
    <source>
        <dbReference type="ARBA" id="ARBA00004123"/>
    </source>
</evidence>
<comment type="subcellular location">
    <subcellularLocation>
        <location evidence="1 6">Nucleus</location>
    </subcellularLocation>
</comment>
<reference evidence="8 9" key="1">
    <citation type="journal article" date="2011" name="Science">
        <title>The Selaginella genome identifies genetic changes associated with the evolution of vascular plants.</title>
        <authorList>
            <person name="Banks J.A."/>
            <person name="Nishiyama T."/>
            <person name="Hasebe M."/>
            <person name="Bowman J.L."/>
            <person name="Gribskov M."/>
            <person name="dePamphilis C."/>
            <person name="Albert V.A."/>
            <person name="Aono N."/>
            <person name="Aoyama T."/>
            <person name="Ambrose B.A."/>
            <person name="Ashton N.W."/>
            <person name="Axtell M.J."/>
            <person name="Barker E."/>
            <person name="Barker M.S."/>
            <person name="Bennetzen J.L."/>
            <person name="Bonawitz N.D."/>
            <person name="Chapple C."/>
            <person name="Cheng C."/>
            <person name="Correa L.G."/>
            <person name="Dacre M."/>
            <person name="DeBarry J."/>
            <person name="Dreyer I."/>
            <person name="Elias M."/>
            <person name="Engstrom E.M."/>
            <person name="Estelle M."/>
            <person name="Feng L."/>
            <person name="Finet C."/>
            <person name="Floyd S.K."/>
            <person name="Frommer W.B."/>
            <person name="Fujita T."/>
            <person name="Gramzow L."/>
            <person name="Gutensohn M."/>
            <person name="Harholt J."/>
            <person name="Hattori M."/>
            <person name="Heyl A."/>
            <person name="Hirai T."/>
            <person name="Hiwatashi Y."/>
            <person name="Ishikawa M."/>
            <person name="Iwata M."/>
            <person name="Karol K.G."/>
            <person name="Koehler B."/>
            <person name="Kolukisaoglu U."/>
            <person name="Kubo M."/>
            <person name="Kurata T."/>
            <person name="Lalonde S."/>
            <person name="Li K."/>
            <person name="Li Y."/>
            <person name="Litt A."/>
            <person name="Lyons E."/>
            <person name="Manning G."/>
            <person name="Maruyama T."/>
            <person name="Michael T.P."/>
            <person name="Mikami K."/>
            <person name="Miyazaki S."/>
            <person name="Morinaga S."/>
            <person name="Murata T."/>
            <person name="Mueller-Roeber B."/>
            <person name="Nelson D.R."/>
            <person name="Obara M."/>
            <person name="Oguri Y."/>
            <person name="Olmstead R.G."/>
            <person name="Onodera N."/>
            <person name="Petersen B.L."/>
            <person name="Pils B."/>
            <person name="Prigge M."/>
            <person name="Rensing S.A."/>
            <person name="Riano-Pachon D.M."/>
            <person name="Roberts A.W."/>
            <person name="Sato Y."/>
            <person name="Scheller H.V."/>
            <person name="Schulz B."/>
            <person name="Schulz C."/>
            <person name="Shakirov E.V."/>
            <person name="Shibagaki N."/>
            <person name="Shinohara N."/>
            <person name="Shippen D.E."/>
            <person name="Soerensen I."/>
            <person name="Sotooka R."/>
            <person name="Sugimoto N."/>
            <person name="Sugita M."/>
            <person name="Sumikawa N."/>
            <person name="Tanurdzic M."/>
            <person name="Theissen G."/>
            <person name="Ulvskov P."/>
            <person name="Wakazuki S."/>
            <person name="Weng J.K."/>
            <person name="Willats W.W."/>
            <person name="Wipf D."/>
            <person name="Wolf P.G."/>
            <person name="Yang L."/>
            <person name="Zimmer A.D."/>
            <person name="Zhu Q."/>
            <person name="Mitros T."/>
            <person name="Hellsten U."/>
            <person name="Loque D."/>
            <person name="Otillar R."/>
            <person name="Salamov A."/>
            <person name="Schmutz J."/>
            <person name="Shapiro H."/>
            <person name="Lindquist E."/>
            <person name="Lucas S."/>
            <person name="Rokhsar D."/>
            <person name="Grigoriev I.V."/>
        </authorList>
    </citation>
    <scope>NUCLEOTIDE SEQUENCE [LARGE SCALE GENOMIC DNA]</scope>
</reference>
<feature type="non-terminal residue" evidence="8">
    <location>
        <position position="1"/>
    </location>
</feature>
<evidence type="ECO:0000256" key="5">
    <source>
        <dbReference type="ARBA" id="ARBA00023242"/>
    </source>
</evidence>
<keyword evidence="3 6" id="KW-0805">Transcription regulation</keyword>
<dbReference type="EMBL" id="GL377579">
    <property type="protein sequence ID" value="EFJ28548.1"/>
    <property type="molecule type" value="Genomic_DNA"/>
</dbReference>
<dbReference type="GO" id="GO:0005634">
    <property type="term" value="C:nucleus"/>
    <property type="evidence" value="ECO:0007669"/>
    <property type="project" value="UniProtKB-SubCell"/>
</dbReference>
<name>D8RHL4_SELML</name>
<dbReference type="AlphaFoldDB" id="D8RHL4"/>
<accession>D8RHL4</accession>